<evidence type="ECO:0000259" key="2">
    <source>
        <dbReference type="Pfam" id="PF08906"/>
    </source>
</evidence>
<evidence type="ECO:0000313" key="3">
    <source>
        <dbReference type="EMBL" id="MBC9245134.1"/>
    </source>
</evidence>
<dbReference type="Pfam" id="PF08906">
    <property type="entry name" value="T6SS_Tdi1_C"/>
    <property type="match status" value="1"/>
</dbReference>
<dbReference type="Pfam" id="PF08887">
    <property type="entry name" value="GAD-like"/>
    <property type="match status" value="1"/>
</dbReference>
<evidence type="ECO:0000259" key="1">
    <source>
        <dbReference type="Pfam" id="PF08887"/>
    </source>
</evidence>
<name>A0A926GCZ6_9RHOB</name>
<feature type="domain" description="T6SS immunity protein Tdi1 C-terminal" evidence="2">
    <location>
        <begin position="148"/>
        <end position="200"/>
    </location>
</feature>
<accession>A0A926GCZ6</accession>
<comment type="caution">
    <text evidence="3">The sequence shown here is derived from an EMBL/GenBank/DDBJ whole genome shotgun (WGS) entry which is preliminary data.</text>
</comment>
<organism evidence="3 4">
    <name type="scientific">Paracoccus amoyensis</name>
    <dbReference type="NCBI Taxonomy" id="2760093"/>
    <lineage>
        <taxon>Bacteria</taxon>
        <taxon>Pseudomonadati</taxon>
        <taxon>Pseudomonadota</taxon>
        <taxon>Alphaproteobacteria</taxon>
        <taxon>Rhodobacterales</taxon>
        <taxon>Paracoccaceae</taxon>
        <taxon>Paracoccus</taxon>
    </lineage>
</organism>
<proteinExistence type="predicted"/>
<dbReference type="InterPro" id="IPR015002">
    <property type="entry name" value="T6SS_Tdi1_C"/>
</dbReference>
<reference evidence="3" key="1">
    <citation type="submission" date="2020-08" db="EMBL/GenBank/DDBJ databases">
        <title>Paracoccus amoyensis sp. nov., isolated from the surface seawater at coast of Xiamen, Fujian.</title>
        <authorList>
            <person name="Lyu L."/>
        </authorList>
    </citation>
    <scope>NUCLEOTIDE SEQUENCE</scope>
    <source>
        <strain evidence="3">11-3</strain>
    </source>
</reference>
<keyword evidence="4" id="KW-1185">Reference proteome</keyword>
<sequence>MSAYTDEDWYSDLVKEYAPPAFQTFPTEEQIAYWRGRVPEMLMRWWIEEGWGSLNSGKYWVCDPGQLRPVIEEIFADDPDYHPDDLIPFGYNALGVINVAMGQGRSMKIDLGFGIVTWRGPQAEYPQSEFVGVYYSGIATGAHRLEAKDENGVEIFPWALEHLGPLEPYQIYGFVPAYSVTGNYPVKNLQKLSVVERLVTLAALSRPTLYDYVRPEGAQGGFGTLVPLRKVGPQP</sequence>
<evidence type="ECO:0000313" key="4">
    <source>
        <dbReference type="Proteomes" id="UP000608594"/>
    </source>
</evidence>
<dbReference type="Proteomes" id="UP000608594">
    <property type="component" value="Unassembled WGS sequence"/>
</dbReference>
<dbReference type="InterPro" id="IPR014983">
    <property type="entry name" value="GAD-rel"/>
</dbReference>
<protein>
    <submittedName>
        <fullName evidence="3">DUF1851 domain-containing protein</fullName>
    </submittedName>
</protein>
<dbReference type="EMBL" id="JACOQL010000001">
    <property type="protein sequence ID" value="MBC9245134.1"/>
    <property type="molecule type" value="Genomic_DNA"/>
</dbReference>
<dbReference type="AlphaFoldDB" id="A0A926GCZ6"/>
<feature type="domain" description="GAD-related" evidence="1">
    <location>
        <begin position="9"/>
        <end position="110"/>
    </location>
</feature>
<dbReference type="RefSeq" id="WP_187791569.1">
    <property type="nucleotide sequence ID" value="NZ_JACOQL010000001.1"/>
</dbReference>
<gene>
    <name evidence="3" type="ORF">H4P12_00030</name>
</gene>